<organism evidence="6 7">
    <name type="scientific">Vibrio maritimus</name>
    <dbReference type="NCBI Taxonomy" id="990268"/>
    <lineage>
        <taxon>Bacteria</taxon>
        <taxon>Pseudomonadati</taxon>
        <taxon>Pseudomonadota</taxon>
        <taxon>Gammaproteobacteria</taxon>
        <taxon>Vibrionales</taxon>
        <taxon>Vibrionaceae</taxon>
        <taxon>Vibrio</taxon>
    </lineage>
</organism>
<accession>A0A090SBB1</accession>
<keyword evidence="7" id="KW-1185">Reference proteome</keyword>
<dbReference type="CDD" id="cd02440">
    <property type="entry name" value="AdoMet_MTases"/>
    <property type="match status" value="1"/>
</dbReference>
<dbReference type="Proteomes" id="UP000029228">
    <property type="component" value="Unassembled WGS sequence"/>
</dbReference>
<dbReference type="PIRSF" id="PIRSF003085">
    <property type="entry name" value="CMAS"/>
    <property type="match status" value="1"/>
</dbReference>
<evidence type="ECO:0000313" key="7">
    <source>
        <dbReference type="Proteomes" id="UP000029228"/>
    </source>
</evidence>
<dbReference type="EMBL" id="BBMR01000001">
    <property type="protein sequence ID" value="GAL16842.1"/>
    <property type="molecule type" value="Genomic_DNA"/>
</dbReference>
<dbReference type="OrthoDB" id="9782855at2"/>
<dbReference type="Gene3D" id="3.40.50.150">
    <property type="entry name" value="Vaccinia Virus protein VP39"/>
    <property type="match status" value="1"/>
</dbReference>
<dbReference type="SUPFAM" id="SSF53335">
    <property type="entry name" value="S-adenosyl-L-methionine-dependent methyltransferases"/>
    <property type="match status" value="1"/>
</dbReference>
<proteinExistence type="inferred from homology"/>
<dbReference type="GO" id="GO:0008610">
    <property type="term" value="P:lipid biosynthetic process"/>
    <property type="evidence" value="ECO:0007669"/>
    <property type="project" value="InterPro"/>
</dbReference>
<keyword evidence="2 6" id="KW-0489">Methyltransferase</keyword>
<reference evidence="6 7" key="1">
    <citation type="submission" date="2014-09" db="EMBL/GenBank/DDBJ databases">
        <title>Vibrio maritimus JCM 19235. (C45) whole genome shotgun sequence.</title>
        <authorList>
            <person name="Sawabe T."/>
            <person name="Meirelles P."/>
            <person name="Nakanishi M."/>
            <person name="Sayaka M."/>
            <person name="Hattori M."/>
            <person name="Ohkuma M."/>
        </authorList>
    </citation>
    <scope>NUCLEOTIDE SEQUENCE [LARGE SCALE GENOMIC DNA]</scope>
    <source>
        <strain evidence="7">JCM19235</strain>
    </source>
</reference>
<evidence type="ECO:0000256" key="3">
    <source>
        <dbReference type="ARBA" id="ARBA00022679"/>
    </source>
</evidence>
<evidence type="ECO:0000313" key="6">
    <source>
        <dbReference type="EMBL" id="GAL16842.1"/>
    </source>
</evidence>
<evidence type="ECO:0000256" key="5">
    <source>
        <dbReference type="ARBA" id="ARBA00023098"/>
    </source>
</evidence>
<comment type="similarity">
    <text evidence="1">Belongs to the CFA/CMAS family.</text>
</comment>
<dbReference type="PANTHER" id="PTHR43667">
    <property type="entry name" value="CYCLOPROPANE-FATTY-ACYL-PHOSPHOLIPID SYNTHASE"/>
    <property type="match status" value="1"/>
</dbReference>
<comment type="caution">
    <text evidence="6">The sequence shown here is derived from an EMBL/GenBank/DDBJ whole genome shotgun (WGS) entry which is preliminary data.</text>
</comment>
<dbReference type="InterPro" id="IPR050723">
    <property type="entry name" value="CFA/CMAS"/>
</dbReference>
<dbReference type="EC" id="2.1.1.79" evidence="6"/>
<evidence type="ECO:0000256" key="4">
    <source>
        <dbReference type="ARBA" id="ARBA00022691"/>
    </source>
</evidence>
<evidence type="ECO:0000256" key="2">
    <source>
        <dbReference type="ARBA" id="ARBA00022603"/>
    </source>
</evidence>
<gene>
    <name evidence="6" type="ORF">JCM19235_5391</name>
</gene>
<dbReference type="InterPro" id="IPR003333">
    <property type="entry name" value="CMAS"/>
</dbReference>
<protein>
    <submittedName>
        <fullName evidence="6">Cyclopropane-fatty-acyl-phospholipid synthase</fullName>
        <ecNumber evidence="6">2.1.1.79</ecNumber>
    </submittedName>
</protein>
<name>A0A090SBB1_9VIBR</name>
<keyword evidence="4" id="KW-0949">S-adenosyl-L-methionine</keyword>
<dbReference type="Pfam" id="PF02353">
    <property type="entry name" value="CMAS"/>
    <property type="match status" value="1"/>
</dbReference>
<dbReference type="NCBIfam" id="NF008686">
    <property type="entry name" value="PRK11705.1"/>
    <property type="match status" value="1"/>
</dbReference>
<dbReference type="PANTHER" id="PTHR43667:SF1">
    <property type="entry name" value="CYCLOPROPANE-FATTY-ACYL-PHOSPHOLIPID SYNTHASE"/>
    <property type="match status" value="1"/>
</dbReference>
<dbReference type="STRING" id="990268.JCM19235_5391"/>
<dbReference type="InterPro" id="IPR029063">
    <property type="entry name" value="SAM-dependent_MTases_sf"/>
</dbReference>
<evidence type="ECO:0000256" key="1">
    <source>
        <dbReference type="ARBA" id="ARBA00010815"/>
    </source>
</evidence>
<dbReference type="GO" id="GO:0008825">
    <property type="term" value="F:cyclopropane-fatty-acyl-phospholipid synthase activity"/>
    <property type="evidence" value="ECO:0007669"/>
    <property type="project" value="UniProtKB-EC"/>
</dbReference>
<sequence>MEQANLFNDLLYGSGIEINGSNPWDIQINSTETFERILLDGSLGFGEAYMDGLWDCDDLAELINRLLRANIVDKFDAMMTVRLGAAIGKQKFMDLFNPQNITQSKDSVRHHYDIGNDLYTTMLDKRLTYTCGYWRYTDCLEQAQEDKLDLICRKLNLKPGMRILDIGCGWGSLMHYAAEKYGVECDGLTLSVEQAKLGQKIADKQDLPVNFILLDYREFQPTEPYDAVVSVGMIEHVGPMNYPDYFGNIHRFLKNDGVFLLHTIGGVTSKTKADPWFDRYIFPNGVIPSLTQLSTAIETLFNVEDLHNFGPCYDKTLTAWYHNFSEHWFLLESKYGDRFYRMWRYYLLASAGAFRARTLNVWQLVLTKQGGALPSYIRQL</sequence>
<dbReference type="GO" id="GO:0032259">
    <property type="term" value="P:methylation"/>
    <property type="evidence" value="ECO:0007669"/>
    <property type="project" value="UniProtKB-KW"/>
</dbReference>
<keyword evidence="5" id="KW-0443">Lipid metabolism</keyword>
<keyword evidence="3 6" id="KW-0808">Transferase</keyword>
<dbReference type="AlphaFoldDB" id="A0A090SBB1"/>